<evidence type="ECO:0000256" key="2">
    <source>
        <dbReference type="PROSITE-ProRule" id="PRU00284"/>
    </source>
</evidence>
<feature type="transmembrane region" description="Helical" evidence="3">
    <location>
        <begin position="18"/>
        <end position="37"/>
    </location>
</feature>
<dbReference type="EMBL" id="LJIX01000006">
    <property type="protein sequence ID" value="KQL20420.1"/>
    <property type="molecule type" value="Genomic_DNA"/>
</dbReference>
<feature type="transmembrane region" description="Helical" evidence="3">
    <location>
        <begin position="43"/>
        <end position="63"/>
    </location>
</feature>
<evidence type="ECO:0000259" key="4">
    <source>
        <dbReference type="PROSITE" id="PS50111"/>
    </source>
</evidence>
<feature type="domain" description="Methyl-accepting transducer" evidence="4">
    <location>
        <begin position="210"/>
        <end position="460"/>
    </location>
</feature>
<evidence type="ECO:0000256" key="1">
    <source>
        <dbReference type="ARBA" id="ARBA00023224"/>
    </source>
</evidence>
<evidence type="ECO:0000313" key="5">
    <source>
        <dbReference type="EMBL" id="KQL20420.1"/>
    </source>
</evidence>
<accession>A0A0Q3SL83</accession>
<dbReference type="PATRIC" id="fig|1637975.4.peg.3699"/>
<name>A0A0Q3SL83_9BACI</name>
<keyword evidence="1 2" id="KW-0807">Transducer</keyword>
<keyword evidence="3" id="KW-0812">Transmembrane</keyword>
<dbReference type="Pfam" id="PF00015">
    <property type="entry name" value="MCPsignal"/>
    <property type="match status" value="1"/>
</dbReference>
<keyword evidence="3" id="KW-1133">Transmembrane helix</keyword>
<keyword evidence="3" id="KW-0472">Membrane</keyword>
<comment type="caution">
    <text evidence="5">The sequence shown here is derived from an EMBL/GenBank/DDBJ whole genome shotgun (WGS) entry which is preliminary data.</text>
</comment>
<dbReference type="InterPro" id="IPR004089">
    <property type="entry name" value="MCPsignal_dom"/>
</dbReference>
<dbReference type="Gene3D" id="1.10.287.950">
    <property type="entry name" value="Methyl-accepting chemotaxis protein"/>
    <property type="match status" value="1"/>
</dbReference>
<dbReference type="STRING" id="1637975.AN957_18720"/>
<dbReference type="GO" id="GO:0007165">
    <property type="term" value="P:signal transduction"/>
    <property type="evidence" value="ECO:0007669"/>
    <property type="project" value="UniProtKB-KW"/>
</dbReference>
<feature type="transmembrane region" description="Helical" evidence="3">
    <location>
        <begin position="70"/>
        <end position="87"/>
    </location>
</feature>
<dbReference type="RefSeq" id="WP_056685508.1">
    <property type="nucleotide sequence ID" value="NZ_LJIX01000006.1"/>
</dbReference>
<feature type="transmembrane region" description="Helical" evidence="3">
    <location>
        <begin position="144"/>
        <end position="164"/>
    </location>
</feature>
<gene>
    <name evidence="5" type="ORF">AN957_18720</name>
</gene>
<feature type="transmembrane region" description="Helical" evidence="3">
    <location>
        <begin position="93"/>
        <end position="109"/>
    </location>
</feature>
<evidence type="ECO:0000313" key="6">
    <source>
        <dbReference type="Proteomes" id="UP000050996"/>
    </source>
</evidence>
<dbReference type="PANTHER" id="PTHR32089">
    <property type="entry name" value="METHYL-ACCEPTING CHEMOTAXIS PROTEIN MCPB"/>
    <property type="match status" value="1"/>
</dbReference>
<dbReference type="PANTHER" id="PTHR32089:SF112">
    <property type="entry name" value="LYSOZYME-LIKE PROTEIN-RELATED"/>
    <property type="match status" value="1"/>
</dbReference>
<dbReference type="SMART" id="SM00283">
    <property type="entry name" value="MA"/>
    <property type="match status" value="1"/>
</dbReference>
<dbReference type="GO" id="GO:0016020">
    <property type="term" value="C:membrane"/>
    <property type="evidence" value="ECO:0007669"/>
    <property type="project" value="InterPro"/>
</dbReference>
<feature type="transmembrane region" description="Helical" evidence="3">
    <location>
        <begin position="114"/>
        <end position="132"/>
    </location>
</feature>
<dbReference type="SUPFAM" id="SSF58104">
    <property type="entry name" value="Methyl-accepting chemotaxis protein (MCP) signaling domain"/>
    <property type="match status" value="1"/>
</dbReference>
<reference evidence="5 6" key="1">
    <citation type="submission" date="2015-09" db="EMBL/GenBank/DDBJ databases">
        <title>Genome sequencing project for genomic taxonomy and phylogenomics of Bacillus-like bacteria.</title>
        <authorList>
            <person name="Liu B."/>
            <person name="Wang J."/>
            <person name="Zhu Y."/>
            <person name="Liu G."/>
            <person name="Chen Q."/>
            <person name="Chen Z."/>
            <person name="Lan J."/>
            <person name="Che J."/>
            <person name="Ge C."/>
            <person name="Shi H."/>
            <person name="Pan Z."/>
            <person name="Liu X."/>
        </authorList>
    </citation>
    <scope>NUCLEOTIDE SEQUENCE [LARGE SCALE GENOMIC DNA]</scope>
    <source>
        <strain evidence="5 6">FJAT-18043</strain>
    </source>
</reference>
<evidence type="ECO:0000256" key="3">
    <source>
        <dbReference type="SAM" id="Phobius"/>
    </source>
</evidence>
<dbReference type="Proteomes" id="UP000050996">
    <property type="component" value="Unassembled WGS sequence"/>
</dbReference>
<protein>
    <submittedName>
        <fullName evidence="5">Chemotaxis protein</fullName>
    </submittedName>
</protein>
<sequence length="493" mass="54408">MKTIEEIKKEDLIRKNSLVVKAAFVCVILAALVDIVMKKEIAVILSIIIAGGVGVGIVAIIHYLKRAMKVIPYLSIFLVAGVMFIIMENSVSPTAYFLIFFILALAAIYMERCLLWLASAIGLVVITVFTVMHHDQLPLEGKNYVTVYLLFILITILLTFQLALAKKLSKNIVSAQKETQLLLENNITMKETVANSTTSISSLIEDVKRLSKENYQSAIEMNDTITEISAGIQTQTDTIIDITHALNEANQLAENTAHLVDKLHKDAIDAEQTTYEGDSLVTNLREDISFSLAEMSVVNTQISSLGSLVKETSQFASAIQDIANQTNLLALNASIEAARTGASGKGFAVVAEEVRKLADISRKTAAQITENLQNVMMDTERTKNTIYTTGEKLTNNLSLANETQEVFQKIQKTFFNLKDDITQYDSHTKQIYHSSNLIGESISEFSSVIEQASASLQEIASTVGLQTNHHEQLFISVSNAHDSIEQLIELQKK</sequence>
<keyword evidence="6" id="KW-1185">Reference proteome</keyword>
<organism evidence="5 6">
    <name type="scientific">Cytobacillus solani</name>
    <dbReference type="NCBI Taxonomy" id="1637975"/>
    <lineage>
        <taxon>Bacteria</taxon>
        <taxon>Bacillati</taxon>
        <taxon>Bacillota</taxon>
        <taxon>Bacilli</taxon>
        <taxon>Bacillales</taxon>
        <taxon>Bacillaceae</taxon>
        <taxon>Cytobacillus</taxon>
    </lineage>
</organism>
<dbReference type="AlphaFoldDB" id="A0A0Q3SL83"/>
<proteinExistence type="predicted"/>
<dbReference type="PROSITE" id="PS50111">
    <property type="entry name" value="CHEMOTAXIS_TRANSDUC_2"/>
    <property type="match status" value="1"/>
</dbReference>